<accession>A0A375GP29</accession>
<dbReference type="EMBL" id="OFSP01000076">
    <property type="protein sequence ID" value="SOY77360.1"/>
    <property type="molecule type" value="Genomic_DNA"/>
</dbReference>
<evidence type="ECO:0000256" key="1">
    <source>
        <dbReference type="SAM" id="MobiDB-lite"/>
    </source>
</evidence>
<reference evidence="2" key="1">
    <citation type="submission" date="2018-01" db="EMBL/GenBank/DDBJ databases">
        <authorList>
            <person name="Clerissi C."/>
        </authorList>
    </citation>
    <scope>NUCLEOTIDE SEQUENCE</scope>
    <source>
        <strain evidence="2">Cupriavidus taiwanensis STM 3521</strain>
    </source>
</reference>
<feature type="compositionally biased region" description="Basic residues" evidence="1">
    <location>
        <begin position="38"/>
        <end position="48"/>
    </location>
</feature>
<evidence type="ECO:0000313" key="2">
    <source>
        <dbReference type="EMBL" id="SOY77360.1"/>
    </source>
</evidence>
<feature type="region of interest" description="Disordered" evidence="1">
    <location>
        <begin position="1"/>
        <end position="49"/>
    </location>
</feature>
<gene>
    <name evidence="2" type="ORF">CBM2589_P80009</name>
</gene>
<protein>
    <submittedName>
        <fullName evidence="2">Uncharacterized protein</fullName>
    </submittedName>
</protein>
<name>A0A375GP29_9BURK</name>
<dbReference type="RefSeq" id="WP_240619769.1">
    <property type="nucleotide sequence ID" value="NZ_LT976877.1"/>
</dbReference>
<comment type="caution">
    <text evidence="2">The sequence shown here is derived from an EMBL/GenBank/DDBJ whole genome shotgun (WGS) entry which is preliminary data.</text>
</comment>
<proteinExistence type="predicted"/>
<feature type="compositionally biased region" description="Low complexity" evidence="1">
    <location>
        <begin position="1"/>
        <end position="17"/>
    </location>
</feature>
<organism evidence="2">
    <name type="scientific">Cupriavidus taiwanensis</name>
    <dbReference type="NCBI Taxonomy" id="164546"/>
    <lineage>
        <taxon>Bacteria</taxon>
        <taxon>Pseudomonadati</taxon>
        <taxon>Pseudomonadota</taxon>
        <taxon>Betaproteobacteria</taxon>
        <taxon>Burkholderiales</taxon>
        <taxon>Burkholderiaceae</taxon>
        <taxon>Cupriavidus</taxon>
    </lineage>
</organism>
<dbReference type="AlphaFoldDB" id="A0A375GP29"/>
<feature type="compositionally biased region" description="Polar residues" evidence="1">
    <location>
        <begin position="18"/>
        <end position="28"/>
    </location>
</feature>
<dbReference type="Proteomes" id="UP000256297">
    <property type="component" value="Plasmid CBM2589_p"/>
</dbReference>
<sequence>MINKSLSGALSAAHSASDQTASGDSGQQHAGPGDGRSSKQRSTPRARLKVPYAPALTLIPFRESCPAEWADSCPTHMAGTLPVSEKPESDNDSIFCFWIGDQDPESVIDEVAEFIACYYVADVFFVRALPDMARVSLEKLTR</sequence>